<comment type="caution">
    <text evidence="3">The sequence shown here is derived from an EMBL/GenBank/DDBJ whole genome shotgun (WGS) entry which is preliminary data.</text>
</comment>
<proteinExistence type="predicted"/>
<dbReference type="Proteomes" id="UP000322899">
    <property type="component" value="Unassembled WGS sequence"/>
</dbReference>
<feature type="transmembrane region" description="Helical" evidence="2">
    <location>
        <begin position="169"/>
        <end position="187"/>
    </location>
</feature>
<feature type="region of interest" description="Disordered" evidence="1">
    <location>
        <begin position="670"/>
        <end position="690"/>
    </location>
</feature>
<feature type="transmembrane region" description="Helical" evidence="2">
    <location>
        <begin position="49"/>
        <end position="69"/>
    </location>
</feature>
<protein>
    <submittedName>
        <fullName evidence="3">Uncharacterized protein</fullName>
    </submittedName>
</protein>
<feature type="transmembrane region" description="Helical" evidence="2">
    <location>
        <begin position="7"/>
        <end position="29"/>
    </location>
</feature>
<feature type="region of interest" description="Disordered" evidence="1">
    <location>
        <begin position="531"/>
        <end position="569"/>
    </location>
</feature>
<organism evidence="3 4">
    <name type="scientific">Cafeteria roenbergensis</name>
    <name type="common">Marine flagellate</name>
    <dbReference type="NCBI Taxonomy" id="33653"/>
    <lineage>
        <taxon>Eukaryota</taxon>
        <taxon>Sar</taxon>
        <taxon>Stramenopiles</taxon>
        <taxon>Bigyra</taxon>
        <taxon>Opalozoa</taxon>
        <taxon>Bicosoecida</taxon>
        <taxon>Cafeteriaceae</taxon>
        <taxon>Cafeteria</taxon>
    </lineage>
</organism>
<evidence type="ECO:0000256" key="1">
    <source>
        <dbReference type="SAM" id="MobiDB-lite"/>
    </source>
</evidence>
<dbReference type="OrthoDB" id="10682724at2759"/>
<feature type="compositionally biased region" description="Acidic residues" evidence="1">
    <location>
        <begin position="324"/>
        <end position="338"/>
    </location>
</feature>
<keyword evidence="2" id="KW-0472">Membrane</keyword>
<reference evidence="3 4" key="1">
    <citation type="submission" date="2019-07" db="EMBL/GenBank/DDBJ databases">
        <title>Genomes of Cafeteria roenbergensis.</title>
        <authorList>
            <person name="Fischer M.G."/>
            <person name="Hackl T."/>
            <person name="Roman M."/>
        </authorList>
    </citation>
    <scope>NUCLEOTIDE SEQUENCE [LARGE SCALE GENOMIC DNA]</scope>
    <source>
        <strain evidence="3 4">E4-10P</strain>
    </source>
</reference>
<dbReference type="EMBL" id="VLTO01000002">
    <property type="protein sequence ID" value="KAA0177902.1"/>
    <property type="molecule type" value="Genomic_DNA"/>
</dbReference>
<evidence type="ECO:0000313" key="3">
    <source>
        <dbReference type="EMBL" id="KAA0177902.1"/>
    </source>
</evidence>
<accession>A0A5A8EKA0</accession>
<name>A0A5A8EKA0_CAFRO</name>
<feature type="region of interest" description="Disordered" evidence="1">
    <location>
        <begin position="583"/>
        <end position="603"/>
    </location>
</feature>
<feature type="transmembrane region" description="Helical" evidence="2">
    <location>
        <begin position="133"/>
        <end position="157"/>
    </location>
</feature>
<keyword evidence="2" id="KW-0812">Transmembrane</keyword>
<sequence length="774" mass="82013">MRKRSGWLVVLPNTFSALAGVVLLGAMGWAADPANGGRTLAESPWEPCLFFLSHLTPPLYALPYILRAARLVILYDTGLRVRFQCLTGPLCPVAIVGTLTGVHTAAALLTRWLAEPSTASVPRLGLFYEDWAVFVGLLLVYVVGVLVVQAAIAKYGVSDRFQILRELQACLAAWVCLAGLHFVYMLLALNLEPVRRFERRFVPSHLLLVFMFAFTYHATVGVPLIFGKRGLRGFVRRQCRLVRNAGALCGCARPPHADSSADSEGVGSADIAEADRIDKAALEEGVAAGNTGEDARTFGVLRLLGIGGIDTCTSDSESDRSHSEDDDDDDLENQDEEDVKTVERAADTVATAESAREHGSGHSSAGVEPRAGKELSRSESLQRQTGRAASRSSGATRAQPLAIAVVASPRDVVSPTLILDPGLQVVLGLKHATPDPAAAPAGQSLVRYGSVVQHAFSRAGHSRATMSQSPDPGQATAAAAGQDMLLLDRAHAVSIKMLPPADREAAVEYLGQSPRVAGGLVGFIRTLSGTPKAGARTASRASLGSSPGGEPRQAGAPPSQQGKVQLADGEPCQRRIRQPWAEKLASEAVTTARRSRTPDASAIHCPSPLQIDTKAGVILVDIEPLRVLGGRIAALFLAPGAPLEVNIGDRDRRAVGQRLFDDLGVSTAIPRGGAPRKQRKRASIFPGFGKRKGTGGKLGLPSFNSLSGDESSAEVVQAFERLASVFDAALVEIVRSVALNIYGPFWSTGLAPRLALLDMESATEAHGASFIRRP</sequence>
<keyword evidence="2" id="KW-1133">Transmembrane helix</keyword>
<dbReference type="AlphaFoldDB" id="A0A5A8EKA0"/>
<gene>
    <name evidence="3" type="ORF">FNF27_00450</name>
</gene>
<feature type="region of interest" description="Disordered" evidence="1">
    <location>
        <begin position="312"/>
        <end position="397"/>
    </location>
</feature>
<feature type="transmembrane region" description="Helical" evidence="2">
    <location>
        <begin position="207"/>
        <end position="227"/>
    </location>
</feature>
<feature type="compositionally biased region" description="Low complexity" evidence="1">
    <location>
        <begin position="382"/>
        <end position="397"/>
    </location>
</feature>
<evidence type="ECO:0000256" key="2">
    <source>
        <dbReference type="SAM" id="Phobius"/>
    </source>
</evidence>
<evidence type="ECO:0000313" key="4">
    <source>
        <dbReference type="Proteomes" id="UP000322899"/>
    </source>
</evidence>
<feature type="region of interest" description="Disordered" evidence="1">
    <location>
        <begin position="459"/>
        <end position="478"/>
    </location>
</feature>